<accession>A0AA35RF29</accession>
<gene>
    <name evidence="1" type="ORF">GBAR_LOCUS6662</name>
</gene>
<proteinExistence type="predicted"/>
<evidence type="ECO:0000313" key="1">
    <source>
        <dbReference type="EMBL" id="CAI8010024.1"/>
    </source>
</evidence>
<dbReference type="Proteomes" id="UP001174909">
    <property type="component" value="Unassembled WGS sequence"/>
</dbReference>
<comment type="caution">
    <text evidence="1">The sequence shown here is derived from an EMBL/GenBank/DDBJ whole genome shotgun (WGS) entry which is preliminary data.</text>
</comment>
<reference evidence="1" key="1">
    <citation type="submission" date="2023-03" db="EMBL/GenBank/DDBJ databases">
        <authorList>
            <person name="Steffen K."/>
            <person name="Cardenas P."/>
        </authorList>
    </citation>
    <scope>NUCLEOTIDE SEQUENCE</scope>
</reference>
<sequence>MLLVDPTLCLLPLQGIYTLHVFMQGVCTSYACMHTSIIQRAAD</sequence>
<feature type="non-terminal residue" evidence="1">
    <location>
        <position position="43"/>
    </location>
</feature>
<dbReference type="AlphaFoldDB" id="A0AA35RF29"/>
<evidence type="ECO:0000313" key="2">
    <source>
        <dbReference type="Proteomes" id="UP001174909"/>
    </source>
</evidence>
<keyword evidence="2" id="KW-1185">Reference proteome</keyword>
<name>A0AA35RF29_GEOBA</name>
<protein>
    <submittedName>
        <fullName evidence="1">Uncharacterized protein</fullName>
    </submittedName>
</protein>
<dbReference type="EMBL" id="CASHTH010001005">
    <property type="protein sequence ID" value="CAI8010024.1"/>
    <property type="molecule type" value="Genomic_DNA"/>
</dbReference>
<organism evidence="1 2">
    <name type="scientific">Geodia barretti</name>
    <name type="common">Barrett's horny sponge</name>
    <dbReference type="NCBI Taxonomy" id="519541"/>
    <lineage>
        <taxon>Eukaryota</taxon>
        <taxon>Metazoa</taxon>
        <taxon>Porifera</taxon>
        <taxon>Demospongiae</taxon>
        <taxon>Heteroscleromorpha</taxon>
        <taxon>Tetractinellida</taxon>
        <taxon>Astrophorina</taxon>
        <taxon>Geodiidae</taxon>
        <taxon>Geodia</taxon>
    </lineage>
</organism>